<protein>
    <recommendedName>
        <fullName evidence="3">YheC/YheD family protein</fullName>
    </recommendedName>
</protein>
<dbReference type="RefSeq" id="WP_158638486.1">
    <property type="nucleotide sequence ID" value="NZ_VOQF01000001.1"/>
</dbReference>
<sequence>MKIKWMKDSNINEIWMNPKTISKYNFVEKQQIPITYGTLKVLKELKGNNTLQYNEVGVSPQFSQSIKLPDDVELHVQIKNGGVQFGPLIGMLLKKKFEKLSQKKLELLKERIPNSDFDHGVVFVGALDSINETNKLIKAYYYTKDHEWKEGIFPLPTVLYNRVYIKKNQLKLLKKGVKMQVINNCLMSKSKLWRLLCKDSSINQHLPFTQSLRDVNSFIVMVNHYETVYLKPTNLSRGRGILQAKKMKLGFLIKDTNTREQILFTENELSHFIETLTNKHPYIIQQGVPFTYENSLVDFRVYMQKDEAKEWNCSGIYGRVSKPNEVITNLKHSQKIVPVEDTLRKYFTLDQDRCNNVQTQMIQVCKNVCVSLEKRRQSLADVAIDIVLDEHLKVWVLEVQVNYADDERLYHLPESIYKKVWQTPLYYAKALTDF</sequence>
<evidence type="ECO:0000313" key="1">
    <source>
        <dbReference type="EMBL" id="TXC92788.1"/>
    </source>
</evidence>
<name>A0A5C6W8N2_9BACI</name>
<evidence type="ECO:0008006" key="3">
    <source>
        <dbReference type="Google" id="ProtNLM"/>
    </source>
</evidence>
<gene>
    <name evidence="1" type="ORF">FS935_00890</name>
</gene>
<dbReference type="SUPFAM" id="SSF56059">
    <property type="entry name" value="Glutathione synthetase ATP-binding domain-like"/>
    <property type="match status" value="1"/>
</dbReference>
<dbReference type="EMBL" id="VOQF01000001">
    <property type="protein sequence ID" value="TXC92788.1"/>
    <property type="molecule type" value="Genomic_DNA"/>
</dbReference>
<keyword evidence="2" id="KW-1185">Reference proteome</keyword>
<dbReference type="AlphaFoldDB" id="A0A5C6W8N2"/>
<organism evidence="1 2">
    <name type="scientific">Metabacillus litoralis</name>
    <dbReference type="NCBI Taxonomy" id="152268"/>
    <lineage>
        <taxon>Bacteria</taxon>
        <taxon>Bacillati</taxon>
        <taxon>Bacillota</taxon>
        <taxon>Bacilli</taxon>
        <taxon>Bacillales</taxon>
        <taxon>Bacillaceae</taxon>
        <taxon>Metabacillus</taxon>
    </lineage>
</organism>
<evidence type="ECO:0000313" key="2">
    <source>
        <dbReference type="Proteomes" id="UP000321363"/>
    </source>
</evidence>
<accession>A0A5C6W8N2</accession>
<proteinExistence type="predicted"/>
<dbReference type="Proteomes" id="UP000321363">
    <property type="component" value="Unassembled WGS sequence"/>
</dbReference>
<dbReference type="OrthoDB" id="7869153at2"/>
<reference evidence="1 2" key="1">
    <citation type="journal article" date="2005" name="Int. J. Syst. Evol. Microbiol.">
        <title>Bacillus litoralis sp. nov., isolated from a tidal flat of the Yellow Sea in Korea.</title>
        <authorList>
            <person name="Yoon J.H."/>
            <person name="Oh T.K."/>
        </authorList>
    </citation>
    <scope>NUCLEOTIDE SEQUENCE [LARGE SCALE GENOMIC DNA]</scope>
    <source>
        <strain evidence="1 2">SW-211</strain>
    </source>
</reference>
<dbReference type="InterPro" id="IPR026838">
    <property type="entry name" value="YheC/D"/>
</dbReference>
<dbReference type="Pfam" id="PF14398">
    <property type="entry name" value="ATPgrasp_YheCD"/>
    <property type="match status" value="1"/>
</dbReference>
<comment type="caution">
    <text evidence="1">The sequence shown here is derived from an EMBL/GenBank/DDBJ whole genome shotgun (WGS) entry which is preliminary data.</text>
</comment>